<keyword evidence="2" id="KW-0472">Membrane</keyword>
<dbReference type="EMBL" id="MHVR01000003">
    <property type="protein sequence ID" value="OHA96959.1"/>
    <property type="molecule type" value="Genomic_DNA"/>
</dbReference>
<evidence type="ECO:0000256" key="2">
    <source>
        <dbReference type="SAM" id="Phobius"/>
    </source>
</evidence>
<evidence type="ECO:0000256" key="1">
    <source>
        <dbReference type="SAM" id="MobiDB-lite"/>
    </source>
</evidence>
<evidence type="ECO:0000256" key="3">
    <source>
        <dbReference type="SAM" id="SignalP"/>
    </source>
</evidence>
<dbReference type="AlphaFoldDB" id="A0A1G2TJU6"/>
<feature type="signal peptide" evidence="3">
    <location>
        <begin position="1"/>
        <end position="17"/>
    </location>
</feature>
<feature type="transmembrane region" description="Helical" evidence="2">
    <location>
        <begin position="101"/>
        <end position="123"/>
    </location>
</feature>
<organism evidence="4 5">
    <name type="scientific">Candidatus Zambryskibacteria bacterium RIFCSPHIGHO2_02_FULL_43_14</name>
    <dbReference type="NCBI Taxonomy" id="1802748"/>
    <lineage>
        <taxon>Bacteria</taxon>
        <taxon>Candidatus Zambryskiibacteriota</taxon>
    </lineage>
</organism>
<comment type="caution">
    <text evidence="4">The sequence shown here is derived from an EMBL/GenBank/DDBJ whole genome shotgun (WGS) entry which is preliminary data.</text>
</comment>
<keyword evidence="2" id="KW-0812">Transmembrane</keyword>
<accession>A0A1G2TJU6</accession>
<sequence>MIVMMILVFLPSAGLYAQTTSDPASREDLQKATAEMKRAVRDAEKKSATQAAKARTEAEKQHQESLQQSVEVEKKLRDEIITTAAKQQKVAEETEAKTRKMMFWGVGGVVAVLALIALGVVFARSRTKAPEVRVVQNHGKKTDILTDPDIPALKEFAARNGNISRVMFCLTLSQKGTLWDGEQIICTAELRENLPPLVYFDGDASPVAWDKRKRRAVLIAMQKQSAVVGSVTQ</sequence>
<gene>
    <name evidence="4" type="ORF">A3C70_01710</name>
</gene>
<dbReference type="Proteomes" id="UP000178175">
    <property type="component" value="Unassembled WGS sequence"/>
</dbReference>
<protein>
    <submittedName>
        <fullName evidence="4">Uncharacterized protein</fullName>
    </submittedName>
</protein>
<evidence type="ECO:0000313" key="5">
    <source>
        <dbReference type="Proteomes" id="UP000178175"/>
    </source>
</evidence>
<name>A0A1G2TJU6_9BACT</name>
<keyword evidence="3" id="KW-0732">Signal</keyword>
<feature type="chain" id="PRO_5009584590" evidence="3">
    <location>
        <begin position="18"/>
        <end position="233"/>
    </location>
</feature>
<proteinExistence type="predicted"/>
<feature type="region of interest" description="Disordered" evidence="1">
    <location>
        <begin position="40"/>
        <end position="69"/>
    </location>
</feature>
<reference evidence="4 5" key="1">
    <citation type="journal article" date="2016" name="Nat. Commun.">
        <title>Thousands of microbial genomes shed light on interconnected biogeochemical processes in an aquifer system.</title>
        <authorList>
            <person name="Anantharaman K."/>
            <person name="Brown C.T."/>
            <person name="Hug L.A."/>
            <person name="Sharon I."/>
            <person name="Castelle C.J."/>
            <person name="Probst A.J."/>
            <person name="Thomas B.C."/>
            <person name="Singh A."/>
            <person name="Wilkins M.J."/>
            <person name="Karaoz U."/>
            <person name="Brodie E.L."/>
            <person name="Williams K.H."/>
            <person name="Hubbard S.S."/>
            <person name="Banfield J.F."/>
        </authorList>
    </citation>
    <scope>NUCLEOTIDE SEQUENCE [LARGE SCALE GENOMIC DNA]</scope>
</reference>
<evidence type="ECO:0000313" key="4">
    <source>
        <dbReference type="EMBL" id="OHA96959.1"/>
    </source>
</evidence>
<keyword evidence="2" id="KW-1133">Transmembrane helix</keyword>
<feature type="compositionally biased region" description="Basic and acidic residues" evidence="1">
    <location>
        <begin position="54"/>
        <end position="63"/>
    </location>
</feature>